<protein>
    <submittedName>
        <fullName evidence="2">RuBisCO large subunit C-terminal-like domain-containing protein</fullName>
    </submittedName>
</protein>
<evidence type="ECO:0000259" key="1">
    <source>
        <dbReference type="Pfam" id="PF00016"/>
    </source>
</evidence>
<dbReference type="InterPro" id="IPR033966">
    <property type="entry name" value="RuBisCO"/>
</dbReference>
<dbReference type="PANTHER" id="PTHR42704">
    <property type="entry name" value="RIBULOSE BISPHOSPHATE CARBOXYLASE"/>
    <property type="match status" value="1"/>
</dbReference>
<accession>A0ABT7DZX5</accession>
<dbReference type="InterPro" id="IPR000685">
    <property type="entry name" value="RuBisCO_lsu_C"/>
</dbReference>
<proteinExistence type="predicted"/>
<reference evidence="2" key="1">
    <citation type="submission" date="2023-03" db="EMBL/GenBank/DDBJ databases">
        <title>Chitinimonas shenzhenensis gen. nov., sp. nov., a novel member of family Burkholderiaceae isolated from activated sludge collected in Shen Zhen, China.</title>
        <authorList>
            <person name="Wang X."/>
        </authorList>
    </citation>
    <scope>NUCLEOTIDE SEQUENCE</scope>
    <source>
        <strain evidence="2">DQS-5</strain>
    </source>
</reference>
<dbReference type="RefSeq" id="WP_284101861.1">
    <property type="nucleotide sequence ID" value="NZ_JARRAF010000020.1"/>
</dbReference>
<gene>
    <name evidence="2" type="ORF">PZA18_15955</name>
</gene>
<dbReference type="Proteomes" id="UP001172778">
    <property type="component" value="Unassembled WGS sequence"/>
</dbReference>
<dbReference type="PANTHER" id="PTHR42704:SF17">
    <property type="entry name" value="RIBULOSE BISPHOSPHATE CARBOXYLASE LARGE CHAIN"/>
    <property type="match status" value="1"/>
</dbReference>
<dbReference type="SUPFAM" id="SSF51649">
    <property type="entry name" value="RuBisCo, C-terminal domain"/>
    <property type="match status" value="1"/>
</dbReference>
<sequence length="416" mass="45140">MSSGGIPQSSHPQCYVWQSDLDPANYLLARYQVCSACDGEAVALGMAMEQSAATVAITGYVEPHTLHDWTIRVWRIQPVAEPAPSDVASYQLATEVYADHRKQQQWYQIELAIPLKLLGRRASQLFNIVIGELPRLGYLSGFILQEARLPATFGPGPAFGIAGIRQKVQQTAGPLLCRSMRPAVGLDTATMQRINRDVLAGGFHLVKDDELASFADQTCFEQHLQAMLAARDDAMQQSGERKFYIANLLCEPDELPARWDAACRLGVDGVLVAPFIQGLGVLPMLARQAQLPLLAHQTFAEMLTRHPHWQIADSVLGNWLRQLGADWFVTPGPFATAAASHADHAALLAAACGPASARPMLPIVQGGKHPGGLTDYRTAIGSDDYMLIVASWLDRHPAGLRAAAAEFRAAVDAGFC</sequence>
<dbReference type="InterPro" id="IPR036376">
    <property type="entry name" value="RuBisCO_lsu_C_sf"/>
</dbReference>
<keyword evidence="3" id="KW-1185">Reference proteome</keyword>
<feature type="domain" description="Ribulose bisphosphate carboxylase large subunit C-terminal" evidence="1">
    <location>
        <begin position="160"/>
        <end position="327"/>
    </location>
</feature>
<dbReference type="Gene3D" id="3.30.70.150">
    <property type="entry name" value="RuBisCO large subunit, N-terminal domain"/>
    <property type="match status" value="1"/>
</dbReference>
<name>A0ABT7DZX5_9NEIS</name>
<dbReference type="EMBL" id="JARRAF010000020">
    <property type="protein sequence ID" value="MDK2125549.1"/>
    <property type="molecule type" value="Genomic_DNA"/>
</dbReference>
<dbReference type="Pfam" id="PF00016">
    <property type="entry name" value="RuBisCO_large"/>
    <property type="match status" value="1"/>
</dbReference>
<evidence type="ECO:0000313" key="2">
    <source>
        <dbReference type="EMBL" id="MDK2125549.1"/>
    </source>
</evidence>
<dbReference type="SUPFAM" id="SSF54966">
    <property type="entry name" value="RuBisCO, large subunit, small (N-terminal) domain"/>
    <property type="match status" value="1"/>
</dbReference>
<comment type="caution">
    <text evidence="2">The sequence shown here is derived from an EMBL/GenBank/DDBJ whole genome shotgun (WGS) entry which is preliminary data.</text>
</comment>
<dbReference type="InterPro" id="IPR036422">
    <property type="entry name" value="RuBisCO_lsu_N_sf"/>
</dbReference>
<organism evidence="2 3">
    <name type="scientific">Parachitinimonas caeni</name>
    <dbReference type="NCBI Taxonomy" id="3031301"/>
    <lineage>
        <taxon>Bacteria</taxon>
        <taxon>Pseudomonadati</taxon>
        <taxon>Pseudomonadota</taxon>
        <taxon>Betaproteobacteria</taxon>
        <taxon>Neisseriales</taxon>
        <taxon>Chitinibacteraceae</taxon>
        <taxon>Parachitinimonas</taxon>
    </lineage>
</organism>
<evidence type="ECO:0000313" key="3">
    <source>
        <dbReference type="Proteomes" id="UP001172778"/>
    </source>
</evidence>
<dbReference type="Gene3D" id="3.20.20.110">
    <property type="entry name" value="Ribulose bisphosphate carboxylase, large subunit, C-terminal domain"/>
    <property type="match status" value="1"/>
</dbReference>